<gene>
    <name evidence="2" type="ORF">BKA03_001213</name>
</gene>
<evidence type="ECO:0000313" key="2">
    <source>
        <dbReference type="EMBL" id="NYI41094.1"/>
    </source>
</evidence>
<reference evidence="2 3" key="1">
    <citation type="submission" date="2020-07" db="EMBL/GenBank/DDBJ databases">
        <title>Sequencing the genomes of 1000 actinobacteria strains.</title>
        <authorList>
            <person name="Klenk H.-P."/>
        </authorList>
    </citation>
    <scope>NUCLEOTIDE SEQUENCE [LARGE SCALE GENOMIC DNA]</scope>
    <source>
        <strain evidence="2 3">DSM 19970</strain>
    </source>
</reference>
<dbReference type="InterPro" id="IPR035235">
    <property type="entry name" value="DUF5343"/>
</dbReference>
<sequence>MSLPNAYLTSFKNTGDILTAMQGAQAPDRFTTKFLEGLGFGSSNDRAMANVLKALQFIDENGVPMRRYHEYLDQTQSAAILAAGIRDAYEDLFRINKNAHQMSTSDVKNKMKTLSEGQFTDRVLTQMAGTFTTLVKSADFSPDAAQAQERRTQPDAQERDQGPDRMEPISPAGARESRIGDLVYNINIHLPESRDPAVYNALFKSLREHLG</sequence>
<evidence type="ECO:0008006" key="4">
    <source>
        <dbReference type="Google" id="ProtNLM"/>
    </source>
</evidence>
<dbReference type="RefSeq" id="WP_062075340.1">
    <property type="nucleotide sequence ID" value="NZ_BBRC01000007.1"/>
</dbReference>
<evidence type="ECO:0000256" key="1">
    <source>
        <dbReference type="SAM" id="MobiDB-lite"/>
    </source>
</evidence>
<dbReference type="Proteomes" id="UP000547973">
    <property type="component" value="Unassembled WGS sequence"/>
</dbReference>
<name>A0A7Y9Z933_9MICO</name>
<feature type="compositionally biased region" description="Basic and acidic residues" evidence="1">
    <location>
        <begin position="148"/>
        <end position="167"/>
    </location>
</feature>
<protein>
    <recommendedName>
        <fullName evidence="4">DUF5343 domain-containing protein</fullName>
    </recommendedName>
</protein>
<evidence type="ECO:0000313" key="3">
    <source>
        <dbReference type="Proteomes" id="UP000547973"/>
    </source>
</evidence>
<organism evidence="2 3">
    <name type="scientific">Demequina lutea</name>
    <dbReference type="NCBI Taxonomy" id="431489"/>
    <lineage>
        <taxon>Bacteria</taxon>
        <taxon>Bacillati</taxon>
        <taxon>Actinomycetota</taxon>
        <taxon>Actinomycetes</taxon>
        <taxon>Micrococcales</taxon>
        <taxon>Demequinaceae</taxon>
        <taxon>Demequina</taxon>
    </lineage>
</organism>
<dbReference type="EMBL" id="JACBZO010000001">
    <property type="protein sequence ID" value="NYI41094.1"/>
    <property type="molecule type" value="Genomic_DNA"/>
</dbReference>
<comment type="caution">
    <text evidence="2">The sequence shown here is derived from an EMBL/GenBank/DDBJ whole genome shotgun (WGS) entry which is preliminary data.</text>
</comment>
<dbReference type="AlphaFoldDB" id="A0A7Y9Z933"/>
<dbReference type="Pfam" id="PF17278">
    <property type="entry name" value="DUF5343"/>
    <property type="match status" value="1"/>
</dbReference>
<feature type="region of interest" description="Disordered" evidence="1">
    <location>
        <begin position="142"/>
        <end position="174"/>
    </location>
</feature>
<keyword evidence="3" id="KW-1185">Reference proteome</keyword>
<proteinExistence type="predicted"/>
<dbReference type="OrthoDB" id="5186897at2"/>
<accession>A0A7Y9Z933</accession>